<dbReference type="GO" id="GO:0005886">
    <property type="term" value="C:plasma membrane"/>
    <property type="evidence" value="ECO:0007669"/>
    <property type="project" value="TreeGrafter"/>
</dbReference>
<name>A0A7R8UEH2_HERIL</name>
<sequence length="552" mass="62334">MYKQTFSANKQFLFTLEIVDFRQRNIRDRNLFITQCVAGIFYIFPIKYFLLEHYYAKEVSNADIQSAIVSLIRSFNLFENKLERHENRERALGDVIKRALQALQKGQKVYEPIKGIFTRLDERVSQIETMLIAQEEKYNAQTEKLTDTIQDMYKWMNTNAACGKSSSGGSNDQQTKLIEKIDMLSENVDQLAKSSQGLLDKTDKMMDSKLSSTEEVISKMEDKLSHFYVTGPISTPSPMACPDSESKVINYLDKIYDKIGDIKSYQKADSKLAPLDKDFLEGLNNCTQKSIADLKQEFATASARAMTQMSENFKELTDQLSTDIAKTPTNTSDSKCVSDDFCADVNKSISALHDKLEDFNKFDKVLLATSDYVLDTQRKVEYGTHQIIGKVGDLIKSQNTDLNNAIQKRFDDVDEAIITNHKEALQNLSSIMELEIGHVWRQIEIMHGEIAYSKDALEKLQDQTESYVNGTISTMDSMGGKVAQITGRMSEVDENLNYLLGRLSLVTQEFNQIKTGLGSALDQIRSSFQTVQDKIKDVGPGPHPIPGDAEAK</sequence>
<evidence type="ECO:0000313" key="3">
    <source>
        <dbReference type="Proteomes" id="UP000594454"/>
    </source>
</evidence>
<evidence type="ECO:0000256" key="1">
    <source>
        <dbReference type="SAM" id="Phobius"/>
    </source>
</evidence>
<keyword evidence="1" id="KW-1133">Transmembrane helix</keyword>
<organism evidence="2 3">
    <name type="scientific">Hermetia illucens</name>
    <name type="common">Black soldier fly</name>
    <dbReference type="NCBI Taxonomy" id="343691"/>
    <lineage>
        <taxon>Eukaryota</taxon>
        <taxon>Metazoa</taxon>
        <taxon>Ecdysozoa</taxon>
        <taxon>Arthropoda</taxon>
        <taxon>Hexapoda</taxon>
        <taxon>Insecta</taxon>
        <taxon>Pterygota</taxon>
        <taxon>Neoptera</taxon>
        <taxon>Endopterygota</taxon>
        <taxon>Diptera</taxon>
        <taxon>Brachycera</taxon>
        <taxon>Stratiomyomorpha</taxon>
        <taxon>Stratiomyidae</taxon>
        <taxon>Hermetiinae</taxon>
        <taxon>Hermetia</taxon>
    </lineage>
</organism>
<gene>
    <name evidence="2" type="ORF">HERILL_LOCUS2409</name>
</gene>
<evidence type="ECO:0000313" key="2">
    <source>
        <dbReference type="EMBL" id="CAD7079180.1"/>
    </source>
</evidence>
<dbReference type="PANTHER" id="PTHR39960:SF1">
    <property type="entry name" value="LD34147P"/>
    <property type="match status" value="1"/>
</dbReference>
<dbReference type="OrthoDB" id="8190635at2759"/>
<dbReference type="EMBL" id="LR899009">
    <property type="protein sequence ID" value="CAD7079180.1"/>
    <property type="molecule type" value="Genomic_DNA"/>
</dbReference>
<reference evidence="2 3" key="1">
    <citation type="submission" date="2020-11" db="EMBL/GenBank/DDBJ databases">
        <authorList>
            <person name="Wallbank WR R."/>
            <person name="Pardo Diaz C."/>
            <person name="Kozak K."/>
            <person name="Martin S."/>
            <person name="Jiggins C."/>
            <person name="Moest M."/>
            <person name="Warren A I."/>
            <person name="Generalovic N T."/>
            <person name="Byers J.R.P. K."/>
            <person name="Montejo-Kovacevich G."/>
            <person name="Yen C E."/>
        </authorList>
    </citation>
    <scope>NUCLEOTIDE SEQUENCE [LARGE SCALE GENOMIC DNA]</scope>
</reference>
<keyword evidence="1" id="KW-0472">Membrane</keyword>
<dbReference type="Proteomes" id="UP000594454">
    <property type="component" value="Chromosome 1"/>
</dbReference>
<dbReference type="InParanoid" id="A0A7R8UEH2"/>
<dbReference type="AlphaFoldDB" id="A0A7R8UEH2"/>
<keyword evidence="3" id="KW-1185">Reference proteome</keyword>
<accession>A0A7R8UEH2</accession>
<feature type="transmembrane region" description="Helical" evidence="1">
    <location>
        <begin position="31"/>
        <end position="51"/>
    </location>
</feature>
<protein>
    <submittedName>
        <fullName evidence="2">Uncharacterized protein</fullName>
    </submittedName>
</protein>
<dbReference type="PANTHER" id="PTHR39960">
    <property type="entry name" value="LD34147P"/>
    <property type="match status" value="1"/>
</dbReference>
<keyword evidence="1" id="KW-0812">Transmembrane</keyword>
<dbReference type="FunCoup" id="A0A7R8UEH2">
    <property type="interactions" value="129"/>
</dbReference>
<proteinExistence type="predicted"/>